<dbReference type="Gene3D" id="3.20.80.10">
    <property type="entry name" value="Regulatory factor, effector binding domain"/>
    <property type="match status" value="1"/>
</dbReference>
<sequence length="290" mass="32465">MSKPYRQHGPGTLYSQRLLRALDYLWRHLDQPVTLERLAEEACFSPYHFHRLFHALMGETLNQSRQRMLLHRAAGELAAGRRALPSIAARAGYRSSAAFVRAFGKHYGEPPGRYRQRRLLMSATLQERVMHSVSIILLPALPVVQRHHHGPYMGIGQAFDALHALLGPRPADGEPVQVFGQYLDDPDQVAAADLRAIASVSLPGGFSLSDAALTAQGFVRGEIPAGRYACLEHVGPYAELKTAWDQLYRHWLPQSGEEPADQPCLEQYLNAPYHTPPTQLRSRLLLALRD</sequence>
<evidence type="ECO:0000256" key="2">
    <source>
        <dbReference type="ARBA" id="ARBA00023163"/>
    </source>
</evidence>
<protein>
    <submittedName>
        <fullName evidence="4">AraC family transcriptional regulator</fullName>
    </submittedName>
</protein>
<proteinExistence type="predicted"/>
<reference evidence="4 5" key="1">
    <citation type="submission" date="2018-05" db="EMBL/GenBank/DDBJ databases">
        <title>Genomic Encyclopedia of Type Strains, Phase IV (KMG-IV): sequencing the most valuable type-strain genomes for metagenomic binning, comparative biology and taxonomic classification.</title>
        <authorList>
            <person name="Goeker M."/>
        </authorList>
    </citation>
    <scope>NUCLEOTIDE SEQUENCE [LARGE SCALE GENOMIC DNA]</scope>
    <source>
        <strain evidence="4 5">DSM 25134</strain>
    </source>
</reference>
<dbReference type="PANTHER" id="PTHR40055">
    <property type="entry name" value="TRANSCRIPTIONAL REGULATOR YGIV-RELATED"/>
    <property type="match status" value="1"/>
</dbReference>
<dbReference type="OrthoDB" id="282744at2"/>
<dbReference type="Pfam" id="PF06445">
    <property type="entry name" value="GyrI-like"/>
    <property type="match status" value="1"/>
</dbReference>
<organism evidence="4 5">
    <name type="scientific">Aquitalea magnusonii</name>
    <dbReference type="NCBI Taxonomy" id="332411"/>
    <lineage>
        <taxon>Bacteria</taxon>
        <taxon>Pseudomonadati</taxon>
        <taxon>Pseudomonadota</taxon>
        <taxon>Betaproteobacteria</taxon>
        <taxon>Neisseriales</taxon>
        <taxon>Chromobacteriaceae</taxon>
        <taxon>Aquitalea</taxon>
    </lineage>
</organism>
<dbReference type="SUPFAM" id="SSF55136">
    <property type="entry name" value="Probable bacterial effector-binding domain"/>
    <property type="match status" value="1"/>
</dbReference>
<dbReference type="SUPFAM" id="SSF46689">
    <property type="entry name" value="Homeodomain-like"/>
    <property type="match status" value="2"/>
</dbReference>
<dbReference type="RefSeq" id="WP_059285332.1">
    <property type="nucleotide sequence ID" value="NZ_LNQU01000022.1"/>
</dbReference>
<dbReference type="SMART" id="SM00342">
    <property type="entry name" value="HTH_ARAC"/>
    <property type="match status" value="1"/>
</dbReference>
<evidence type="ECO:0000259" key="3">
    <source>
        <dbReference type="PROSITE" id="PS01124"/>
    </source>
</evidence>
<gene>
    <name evidence="4" type="ORF">DFR38_112101</name>
</gene>
<dbReference type="InterPro" id="IPR018060">
    <property type="entry name" value="HTH_AraC"/>
</dbReference>
<dbReference type="InterPro" id="IPR010499">
    <property type="entry name" value="AraC_E-bd"/>
</dbReference>
<dbReference type="Gene3D" id="1.10.10.60">
    <property type="entry name" value="Homeodomain-like"/>
    <property type="match status" value="2"/>
</dbReference>
<dbReference type="Proteomes" id="UP000248395">
    <property type="component" value="Unassembled WGS sequence"/>
</dbReference>
<dbReference type="GO" id="GO:0043565">
    <property type="term" value="F:sequence-specific DNA binding"/>
    <property type="evidence" value="ECO:0007669"/>
    <property type="project" value="InterPro"/>
</dbReference>
<dbReference type="InterPro" id="IPR009057">
    <property type="entry name" value="Homeodomain-like_sf"/>
</dbReference>
<dbReference type="PANTHER" id="PTHR40055:SF2">
    <property type="entry name" value="DNA GYRASE INHIBITOR"/>
    <property type="match status" value="1"/>
</dbReference>
<dbReference type="EMBL" id="QJKC01000012">
    <property type="protein sequence ID" value="PXX44673.1"/>
    <property type="molecule type" value="Genomic_DNA"/>
</dbReference>
<dbReference type="GO" id="GO:0003700">
    <property type="term" value="F:DNA-binding transcription factor activity"/>
    <property type="evidence" value="ECO:0007669"/>
    <property type="project" value="InterPro"/>
</dbReference>
<dbReference type="InterPro" id="IPR011256">
    <property type="entry name" value="Reg_factor_effector_dom_sf"/>
</dbReference>
<keyword evidence="1" id="KW-0805">Transcription regulation</keyword>
<evidence type="ECO:0000313" key="5">
    <source>
        <dbReference type="Proteomes" id="UP000248395"/>
    </source>
</evidence>
<dbReference type="PROSITE" id="PS01124">
    <property type="entry name" value="HTH_ARAC_FAMILY_2"/>
    <property type="match status" value="1"/>
</dbReference>
<keyword evidence="2" id="KW-0804">Transcription</keyword>
<accession>A0A318J9V1</accession>
<dbReference type="SMART" id="SM00871">
    <property type="entry name" value="AraC_E_bind"/>
    <property type="match status" value="1"/>
</dbReference>
<dbReference type="InterPro" id="IPR050908">
    <property type="entry name" value="SmbC-like"/>
</dbReference>
<name>A0A318J9V1_9NEIS</name>
<feature type="domain" description="HTH araC/xylS-type" evidence="3">
    <location>
        <begin position="19"/>
        <end position="117"/>
    </location>
</feature>
<comment type="caution">
    <text evidence="4">The sequence shown here is derived from an EMBL/GenBank/DDBJ whole genome shotgun (WGS) entry which is preliminary data.</text>
</comment>
<dbReference type="AlphaFoldDB" id="A0A318J9V1"/>
<dbReference type="Pfam" id="PF12833">
    <property type="entry name" value="HTH_18"/>
    <property type="match status" value="1"/>
</dbReference>
<evidence type="ECO:0000313" key="4">
    <source>
        <dbReference type="EMBL" id="PXX44673.1"/>
    </source>
</evidence>
<keyword evidence="5" id="KW-1185">Reference proteome</keyword>
<dbReference type="InterPro" id="IPR029442">
    <property type="entry name" value="GyrI-like"/>
</dbReference>
<evidence type="ECO:0000256" key="1">
    <source>
        <dbReference type="ARBA" id="ARBA00023015"/>
    </source>
</evidence>